<feature type="transmembrane region" description="Helical" evidence="1">
    <location>
        <begin position="125"/>
        <end position="147"/>
    </location>
</feature>
<sequence length="153" mass="15851">MTETCPRIEALSARLDDALTDREREDLDAHLRACPVCGEALAAMRTLQAAMRTLPEPRLGVDLAGVIEGRIEGMPASRTRPRRRRVAPFLPLLPAGLGLAASLGLGVVLGFGLTTGGGVAAGSQIAAMAVFDPIAPGGVCIGLEACYRMGSAE</sequence>
<evidence type="ECO:0000256" key="1">
    <source>
        <dbReference type="SAM" id="Phobius"/>
    </source>
</evidence>
<dbReference type="EMBL" id="VDUY01000002">
    <property type="protein sequence ID" value="TXL66934.1"/>
    <property type="molecule type" value="Genomic_DNA"/>
</dbReference>
<dbReference type="Pfam" id="PF13490">
    <property type="entry name" value="zf-HC2"/>
    <property type="match status" value="1"/>
</dbReference>
<dbReference type="AlphaFoldDB" id="A0A5C8P0V2"/>
<keyword evidence="1" id="KW-0812">Transmembrane</keyword>
<dbReference type="RefSeq" id="WP_147703183.1">
    <property type="nucleotide sequence ID" value="NZ_VDUY01000002.1"/>
</dbReference>
<keyword evidence="1" id="KW-0472">Membrane</keyword>
<evidence type="ECO:0000313" key="4">
    <source>
        <dbReference type="Proteomes" id="UP000321548"/>
    </source>
</evidence>
<comment type="caution">
    <text evidence="3">The sequence shown here is derived from an EMBL/GenBank/DDBJ whole genome shotgun (WGS) entry which is preliminary data.</text>
</comment>
<organism evidence="3 4">
    <name type="scientific">Zeimonas arvi</name>
    <dbReference type="NCBI Taxonomy" id="2498847"/>
    <lineage>
        <taxon>Bacteria</taxon>
        <taxon>Pseudomonadati</taxon>
        <taxon>Pseudomonadota</taxon>
        <taxon>Betaproteobacteria</taxon>
        <taxon>Burkholderiales</taxon>
        <taxon>Burkholderiaceae</taxon>
        <taxon>Zeimonas</taxon>
    </lineage>
</organism>
<dbReference type="OrthoDB" id="5517770at2"/>
<reference evidence="3 4" key="1">
    <citation type="submission" date="2019-06" db="EMBL/GenBank/DDBJ databases">
        <title>Quisquiliibacterium sp. nov., isolated from a maize field.</title>
        <authorList>
            <person name="Lin S.-Y."/>
            <person name="Tsai C.-F."/>
            <person name="Young C.-C."/>
        </authorList>
    </citation>
    <scope>NUCLEOTIDE SEQUENCE [LARGE SCALE GENOMIC DNA]</scope>
    <source>
        <strain evidence="3 4">CC-CFT501</strain>
    </source>
</reference>
<name>A0A5C8P0V2_9BURK</name>
<feature type="transmembrane region" description="Helical" evidence="1">
    <location>
        <begin position="89"/>
        <end position="113"/>
    </location>
</feature>
<protein>
    <submittedName>
        <fullName evidence="3">Zf-HC2 domain-containing protein</fullName>
    </submittedName>
</protein>
<accession>A0A5C8P0V2</accession>
<feature type="domain" description="Putative zinc-finger" evidence="2">
    <location>
        <begin position="9"/>
        <end position="37"/>
    </location>
</feature>
<dbReference type="Proteomes" id="UP000321548">
    <property type="component" value="Unassembled WGS sequence"/>
</dbReference>
<dbReference type="InterPro" id="IPR041916">
    <property type="entry name" value="Anti_sigma_zinc_sf"/>
</dbReference>
<evidence type="ECO:0000313" key="3">
    <source>
        <dbReference type="EMBL" id="TXL66934.1"/>
    </source>
</evidence>
<gene>
    <name evidence="3" type="ORF">FHP08_04730</name>
</gene>
<keyword evidence="1" id="KW-1133">Transmembrane helix</keyword>
<dbReference type="Gene3D" id="1.10.10.1320">
    <property type="entry name" value="Anti-sigma factor, zinc-finger domain"/>
    <property type="match status" value="1"/>
</dbReference>
<proteinExistence type="predicted"/>
<keyword evidence="4" id="KW-1185">Reference proteome</keyword>
<evidence type="ECO:0000259" key="2">
    <source>
        <dbReference type="Pfam" id="PF13490"/>
    </source>
</evidence>
<dbReference type="InterPro" id="IPR027383">
    <property type="entry name" value="Znf_put"/>
</dbReference>